<keyword evidence="4" id="KW-0238">DNA-binding</keyword>
<dbReference type="PANTHER" id="PTHR32071:SF117">
    <property type="entry name" value="PTS-DEPENDENT DIHYDROXYACETONE KINASE OPERON REGULATORY PROTEIN-RELATED"/>
    <property type="match status" value="1"/>
</dbReference>
<evidence type="ECO:0000256" key="2">
    <source>
        <dbReference type="ARBA" id="ARBA00022840"/>
    </source>
</evidence>
<dbReference type="Pfam" id="PF00158">
    <property type="entry name" value="Sigma54_activat"/>
    <property type="match status" value="1"/>
</dbReference>
<dbReference type="SMART" id="SM00382">
    <property type="entry name" value="AAA"/>
    <property type="match status" value="1"/>
</dbReference>
<name>A0A923NM40_9FIRM</name>
<dbReference type="InterPro" id="IPR002078">
    <property type="entry name" value="Sigma_54_int"/>
</dbReference>
<dbReference type="InterPro" id="IPR002197">
    <property type="entry name" value="HTH_Fis"/>
</dbReference>
<dbReference type="Gene3D" id="1.10.10.60">
    <property type="entry name" value="Homeodomain-like"/>
    <property type="match status" value="1"/>
</dbReference>
<evidence type="ECO:0000256" key="5">
    <source>
        <dbReference type="ARBA" id="ARBA00023163"/>
    </source>
</evidence>
<dbReference type="GO" id="GO:0005524">
    <property type="term" value="F:ATP binding"/>
    <property type="evidence" value="ECO:0007669"/>
    <property type="project" value="UniProtKB-KW"/>
</dbReference>
<dbReference type="SMART" id="SM00091">
    <property type="entry name" value="PAS"/>
    <property type="match status" value="1"/>
</dbReference>
<dbReference type="Gene3D" id="3.30.450.20">
    <property type="entry name" value="PAS domain"/>
    <property type="match status" value="1"/>
</dbReference>
<dbReference type="GO" id="GO:0043565">
    <property type="term" value="F:sequence-specific DNA binding"/>
    <property type="evidence" value="ECO:0007669"/>
    <property type="project" value="InterPro"/>
</dbReference>
<dbReference type="SUPFAM" id="SSF55785">
    <property type="entry name" value="PYP-like sensor domain (PAS domain)"/>
    <property type="match status" value="1"/>
</dbReference>
<dbReference type="RefSeq" id="WP_187304150.1">
    <property type="nucleotide sequence ID" value="NZ_JACRYT010000024.1"/>
</dbReference>
<sequence>MDISKDYDLFLDAITGLMVIDKNGNVVYMNEQCADYIKVDREKIMGKYVTDVFPPSNMQNLLKGPNKFNTNFYFCDGRMSVSTQVQLRKDGEIVGVLEYDMIQDIDALDDLLTKYAGTLKDEMAYFREQVRNFKSTKYSINNILGSSQKIKDLKYQIELASTTNSTVLICGETGTGKELVAHSIHNLSARAFNSFVKVNAAGMAESLIESELFGYEEGAFTGAKKGGKKGKFQQADEGTLFIDEINQMPLSLQPKLLRALQEGEIAPVGSEEDVNVNVRVIVASNQDLRELVYKGEFREDLYYRLNVFPINVPALRERLEDIPELVEAKVRSLNGELGKNIQKVDPDVYRQLMDYDWPGNVRELYNRVEVAMNYAQGEILRPEHFNWRADNSSIDLEALQREQNPIEAIKKEAERKLINETLMRFDYNKSKAARYLKISRSLLYQKMKRLGIHL</sequence>
<dbReference type="PROSITE" id="PS00675">
    <property type="entry name" value="SIGMA54_INTERACT_1"/>
    <property type="match status" value="1"/>
</dbReference>
<dbReference type="PRINTS" id="PR01590">
    <property type="entry name" value="HTHFIS"/>
</dbReference>
<keyword evidence="5" id="KW-0804">Transcription</keyword>
<feature type="domain" description="PAS" evidence="7">
    <location>
        <begin position="17"/>
        <end position="63"/>
    </location>
</feature>
<dbReference type="Pfam" id="PF25601">
    <property type="entry name" value="AAA_lid_14"/>
    <property type="match status" value="1"/>
</dbReference>
<dbReference type="InterPro" id="IPR025943">
    <property type="entry name" value="Sigma_54_int_dom_ATP-bd_2"/>
</dbReference>
<evidence type="ECO:0000259" key="7">
    <source>
        <dbReference type="PROSITE" id="PS50112"/>
    </source>
</evidence>
<dbReference type="CDD" id="cd00009">
    <property type="entry name" value="AAA"/>
    <property type="match status" value="1"/>
</dbReference>
<dbReference type="CDD" id="cd00130">
    <property type="entry name" value="PAS"/>
    <property type="match status" value="1"/>
</dbReference>
<dbReference type="EMBL" id="JACRYT010000024">
    <property type="protein sequence ID" value="MBC6681054.1"/>
    <property type="molecule type" value="Genomic_DNA"/>
</dbReference>
<evidence type="ECO:0000256" key="4">
    <source>
        <dbReference type="ARBA" id="ARBA00023125"/>
    </source>
</evidence>
<dbReference type="InterPro" id="IPR009057">
    <property type="entry name" value="Homeodomain-like_sf"/>
</dbReference>
<dbReference type="SUPFAM" id="SSF46689">
    <property type="entry name" value="Homeodomain-like"/>
    <property type="match status" value="1"/>
</dbReference>
<dbReference type="FunFam" id="3.40.50.300:FF:000006">
    <property type="entry name" value="DNA-binding transcriptional regulator NtrC"/>
    <property type="match status" value="1"/>
</dbReference>
<dbReference type="Proteomes" id="UP000602647">
    <property type="component" value="Unassembled WGS sequence"/>
</dbReference>
<dbReference type="Pfam" id="PF13426">
    <property type="entry name" value="PAS_9"/>
    <property type="match status" value="1"/>
</dbReference>
<keyword evidence="3" id="KW-0805">Transcription regulation</keyword>
<organism evidence="8 9">
    <name type="scientific">Zhenpiania hominis</name>
    <dbReference type="NCBI Taxonomy" id="2763644"/>
    <lineage>
        <taxon>Bacteria</taxon>
        <taxon>Bacillati</taxon>
        <taxon>Bacillota</taxon>
        <taxon>Clostridia</taxon>
        <taxon>Peptostreptococcales</taxon>
        <taxon>Anaerovoracaceae</taxon>
        <taxon>Zhenpiania</taxon>
    </lineage>
</organism>
<dbReference type="InterPro" id="IPR027417">
    <property type="entry name" value="P-loop_NTPase"/>
</dbReference>
<dbReference type="AlphaFoldDB" id="A0A923NM40"/>
<dbReference type="PANTHER" id="PTHR32071">
    <property type="entry name" value="TRANSCRIPTIONAL REGULATORY PROTEIN"/>
    <property type="match status" value="1"/>
</dbReference>
<proteinExistence type="predicted"/>
<keyword evidence="9" id="KW-1185">Reference proteome</keyword>
<evidence type="ECO:0000313" key="9">
    <source>
        <dbReference type="Proteomes" id="UP000602647"/>
    </source>
</evidence>
<dbReference type="InterPro" id="IPR000014">
    <property type="entry name" value="PAS"/>
</dbReference>
<dbReference type="Gene3D" id="1.10.8.60">
    <property type="match status" value="1"/>
</dbReference>
<reference evidence="8" key="1">
    <citation type="submission" date="2020-08" db="EMBL/GenBank/DDBJ databases">
        <title>Genome public.</title>
        <authorList>
            <person name="Liu C."/>
            <person name="Sun Q."/>
        </authorList>
    </citation>
    <scope>NUCLEOTIDE SEQUENCE</scope>
    <source>
        <strain evidence="8">BX12</strain>
    </source>
</reference>
<protein>
    <submittedName>
        <fullName evidence="8">Sigma 54-interacting transcriptional regulator</fullName>
    </submittedName>
</protein>
<keyword evidence="1" id="KW-0547">Nucleotide-binding</keyword>
<dbReference type="InterPro" id="IPR035965">
    <property type="entry name" value="PAS-like_dom_sf"/>
</dbReference>
<comment type="caution">
    <text evidence="8">The sequence shown here is derived from an EMBL/GenBank/DDBJ whole genome shotgun (WGS) entry which is preliminary data.</text>
</comment>
<evidence type="ECO:0000259" key="6">
    <source>
        <dbReference type="PROSITE" id="PS50045"/>
    </source>
</evidence>
<dbReference type="Pfam" id="PF02954">
    <property type="entry name" value="HTH_8"/>
    <property type="match status" value="1"/>
</dbReference>
<dbReference type="SUPFAM" id="SSF52540">
    <property type="entry name" value="P-loop containing nucleoside triphosphate hydrolases"/>
    <property type="match status" value="1"/>
</dbReference>
<evidence type="ECO:0000256" key="1">
    <source>
        <dbReference type="ARBA" id="ARBA00022741"/>
    </source>
</evidence>
<dbReference type="PROSITE" id="PS00688">
    <property type="entry name" value="SIGMA54_INTERACT_3"/>
    <property type="match status" value="1"/>
</dbReference>
<dbReference type="InterPro" id="IPR058031">
    <property type="entry name" value="AAA_lid_NorR"/>
</dbReference>
<dbReference type="InterPro" id="IPR025944">
    <property type="entry name" value="Sigma_54_int_dom_CS"/>
</dbReference>
<dbReference type="PROSITE" id="PS00676">
    <property type="entry name" value="SIGMA54_INTERACT_2"/>
    <property type="match status" value="1"/>
</dbReference>
<evidence type="ECO:0000313" key="8">
    <source>
        <dbReference type="EMBL" id="MBC6681054.1"/>
    </source>
</evidence>
<dbReference type="InterPro" id="IPR025662">
    <property type="entry name" value="Sigma_54_int_dom_ATP-bd_1"/>
</dbReference>
<dbReference type="PROSITE" id="PS50112">
    <property type="entry name" value="PAS"/>
    <property type="match status" value="1"/>
</dbReference>
<keyword evidence="2" id="KW-0067">ATP-binding</keyword>
<dbReference type="GO" id="GO:0006355">
    <property type="term" value="P:regulation of DNA-templated transcription"/>
    <property type="evidence" value="ECO:0007669"/>
    <property type="project" value="InterPro"/>
</dbReference>
<dbReference type="Gene3D" id="3.40.50.300">
    <property type="entry name" value="P-loop containing nucleotide triphosphate hydrolases"/>
    <property type="match status" value="1"/>
</dbReference>
<gene>
    <name evidence="8" type="ORF">H9L42_14620</name>
</gene>
<accession>A0A923NM40</accession>
<dbReference type="InterPro" id="IPR003593">
    <property type="entry name" value="AAA+_ATPase"/>
</dbReference>
<evidence type="ECO:0000256" key="3">
    <source>
        <dbReference type="ARBA" id="ARBA00023015"/>
    </source>
</evidence>
<dbReference type="PROSITE" id="PS50045">
    <property type="entry name" value="SIGMA54_INTERACT_4"/>
    <property type="match status" value="1"/>
</dbReference>
<feature type="domain" description="Sigma-54 factor interaction" evidence="6">
    <location>
        <begin position="143"/>
        <end position="373"/>
    </location>
</feature>